<keyword evidence="5 9" id="KW-1133">Transmembrane helix</keyword>
<dbReference type="KEGG" id="phu:Phum_PHUM462910"/>
<evidence type="ECO:0000256" key="1">
    <source>
        <dbReference type="ARBA" id="ARBA00004141"/>
    </source>
</evidence>
<evidence type="ECO:0000256" key="2">
    <source>
        <dbReference type="ARBA" id="ARBA00022448"/>
    </source>
</evidence>
<dbReference type="STRING" id="121224.E0VVF7"/>
<reference evidence="12" key="3">
    <citation type="submission" date="2021-02" db="UniProtKB">
        <authorList>
            <consortium name="EnsemblMetazoa"/>
        </authorList>
    </citation>
    <scope>IDENTIFICATION</scope>
    <source>
        <strain evidence="12">USDA</strain>
    </source>
</reference>
<name>E0VVF7_PEDHC</name>
<feature type="transmembrane region" description="Helical" evidence="10">
    <location>
        <begin position="203"/>
        <end position="226"/>
    </location>
</feature>
<keyword evidence="3 9" id="KW-0812">Transmembrane</keyword>
<evidence type="ECO:0000313" key="11">
    <source>
        <dbReference type="EMBL" id="EEB17363.1"/>
    </source>
</evidence>
<evidence type="ECO:0000313" key="12">
    <source>
        <dbReference type="EnsemblMetazoa" id="PHUM462910-PA"/>
    </source>
</evidence>
<evidence type="ECO:0000256" key="8">
    <source>
        <dbReference type="ARBA" id="ARBA00067517"/>
    </source>
</evidence>
<feature type="transmembrane region" description="Helical" evidence="10">
    <location>
        <begin position="98"/>
        <end position="115"/>
    </location>
</feature>
<dbReference type="CTD" id="8238468"/>
<dbReference type="FunCoup" id="E0VVF7">
    <property type="interactions" value="711"/>
</dbReference>
<dbReference type="PANTHER" id="PTHR12226">
    <property type="entry name" value="MANNOSE-P-DOLICHOL UTILIZATION DEFECT 1 LEC35 -RELATED"/>
    <property type="match status" value="1"/>
</dbReference>
<dbReference type="AlphaFoldDB" id="E0VVF7"/>
<evidence type="ECO:0000256" key="3">
    <source>
        <dbReference type="ARBA" id="ARBA00022692"/>
    </source>
</evidence>
<comment type="subcellular location">
    <subcellularLocation>
        <location evidence="1 9">Membrane</location>
        <topology evidence="1 9">Multi-pass membrane protein</topology>
    </subcellularLocation>
</comment>
<dbReference type="EnsemblMetazoa" id="PHUM462910-RA">
    <property type="protein sequence ID" value="PHUM462910-PA"/>
    <property type="gene ID" value="PHUM462910"/>
</dbReference>
<keyword evidence="13" id="KW-1185">Reference proteome</keyword>
<comment type="similarity">
    <text evidence="7 9">Belongs to the MPDU1 (TC 2.A.43.3) family.</text>
</comment>
<reference evidence="11" key="2">
    <citation type="submission" date="2007-04" db="EMBL/GenBank/DDBJ databases">
        <title>The genome of the human body louse.</title>
        <authorList>
            <consortium name="The Human Body Louse Genome Consortium"/>
            <person name="Kirkness E."/>
            <person name="Walenz B."/>
            <person name="Hass B."/>
            <person name="Bruggner R."/>
            <person name="Strausberg R."/>
        </authorList>
    </citation>
    <scope>NUCLEOTIDE SEQUENCE</scope>
    <source>
        <strain evidence="11">USDA</strain>
    </source>
</reference>
<dbReference type="SMART" id="SM00679">
    <property type="entry name" value="CTNS"/>
    <property type="match status" value="2"/>
</dbReference>
<dbReference type="FunFam" id="1.20.1280.290:FF:000006">
    <property type="entry name" value="mannose-P-dolichol utilization defect 1 protein"/>
    <property type="match status" value="1"/>
</dbReference>
<evidence type="ECO:0000256" key="5">
    <source>
        <dbReference type="ARBA" id="ARBA00022989"/>
    </source>
</evidence>
<dbReference type="InterPro" id="IPR006603">
    <property type="entry name" value="PQ-loop_rpt"/>
</dbReference>
<dbReference type="Pfam" id="PF04193">
    <property type="entry name" value="PQ-loop"/>
    <property type="match status" value="2"/>
</dbReference>
<dbReference type="EMBL" id="DS235811">
    <property type="protein sequence ID" value="EEB17363.1"/>
    <property type="molecule type" value="Genomic_DNA"/>
</dbReference>
<dbReference type="GO" id="GO:0016020">
    <property type="term" value="C:membrane"/>
    <property type="evidence" value="ECO:0007669"/>
    <property type="project" value="UniProtKB-SubCell"/>
</dbReference>
<dbReference type="PANTHER" id="PTHR12226:SF2">
    <property type="entry name" value="MANNOSE-P-DOLICHOL UTILIZATION DEFECT 1 PROTEIN"/>
    <property type="match status" value="1"/>
</dbReference>
<evidence type="ECO:0000256" key="9">
    <source>
        <dbReference type="PIRNR" id="PIRNR023381"/>
    </source>
</evidence>
<protein>
    <recommendedName>
        <fullName evidence="8 9">Mannose-P-dolichol utilization defect 1 protein homolog</fullName>
    </recommendedName>
</protein>
<sequence length="244" mass="27407">MEDKTVYLLFTKKCFDNYFVHFNFFHEECLKATISKALGLMIIVGSFTVKLPQILKMLKNKSGEGISLTGSLLELLAITSSSAYCYSKQFPFSAWGDGLFLGIQTAIVVALIYLYQNRLQMTLTFVTLYVFFSILTLYNMIPLSALWIAQFFNLPIILLGKGVQALTNYKNQSTGQLSATTLMMQFGGCVARVFTSIQETGDTLLILTYVAATVLNGIILCQLFYYANLKEDKKRDGKTKKKSQ</sequence>
<dbReference type="InterPro" id="IPR016817">
    <property type="entry name" value="MannP-dilichol_defect-1"/>
</dbReference>
<dbReference type="OMA" id="LQVLYYW"/>
<accession>E0VVF7</accession>
<dbReference type="GeneID" id="8238468"/>
<proteinExistence type="inferred from homology"/>
<dbReference type="VEuPathDB" id="VectorBase:PHUM462910"/>
<evidence type="ECO:0000256" key="4">
    <source>
        <dbReference type="ARBA" id="ARBA00022737"/>
    </source>
</evidence>
<dbReference type="Gene3D" id="1.20.1280.290">
    <property type="match status" value="2"/>
</dbReference>
<dbReference type="PIRSF" id="PIRSF023381">
    <property type="entry name" value="MannP-dilichol_defect-1p"/>
    <property type="match status" value="1"/>
</dbReference>
<evidence type="ECO:0000256" key="7">
    <source>
        <dbReference type="ARBA" id="ARBA00038475"/>
    </source>
</evidence>
<dbReference type="Proteomes" id="UP000009046">
    <property type="component" value="Unassembled WGS sequence"/>
</dbReference>
<keyword evidence="2" id="KW-0813">Transport</keyword>
<dbReference type="EMBL" id="AAZO01005636">
    <property type="status" value="NOT_ANNOTATED_CDS"/>
    <property type="molecule type" value="Genomic_DNA"/>
</dbReference>
<keyword evidence="6 9" id="KW-0472">Membrane</keyword>
<feature type="transmembrane region" description="Helical" evidence="10">
    <location>
        <begin position="122"/>
        <end position="141"/>
    </location>
</feature>
<dbReference type="HOGENOM" id="CLU_053568_2_0_1"/>
<dbReference type="GO" id="GO:0009312">
    <property type="term" value="P:oligosaccharide biosynthetic process"/>
    <property type="evidence" value="ECO:0007669"/>
    <property type="project" value="TreeGrafter"/>
</dbReference>
<dbReference type="OrthoDB" id="271506at2759"/>
<reference evidence="11" key="1">
    <citation type="submission" date="2007-04" db="EMBL/GenBank/DDBJ databases">
        <title>Annotation of Pediculus humanus corporis strain USDA.</title>
        <authorList>
            <person name="Kirkness E."/>
            <person name="Hannick L."/>
            <person name="Hass B."/>
            <person name="Bruggner R."/>
            <person name="Lawson D."/>
            <person name="Bidwell S."/>
            <person name="Joardar V."/>
            <person name="Caler E."/>
            <person name="Walenz B."/>
            <person name="Inman J."/>
            <person name="Schobel S."/>
            <person name="Galinsky K."/>
            <person name="Amedeo P."/>
            <person name="Strausberg R."/>
        </authorList>
    </citation>
    <scope>NUCLEOTIDE SEQUENCE</scope>
    <source>
        <strain evidence="11">USDA</strain>
    </source>
</reference>
<gene>
    <name evidence="12" type="primary">8238468</name>
    <name evidence="11" type="ORF">Phum_PHUM462910</name>
</gene>
<evidence type="ECO:0000256" key="6">
    <source>
        <dbReference type="ARBA" id="ARBA00023136"/>
    </source>
</evidence>
<evidence type="ECO:0000313" key="13">
    <source>
        <dbReference type="Proteomes" id="UP000009046"/>
    </source>
</evidence>
<dbReference type="RefSeq" id="XP_002430101.1">
    <property type="nucleotide sequence ID" value="XM_002430056.1"/>
</dbReference>
<evidence type="ECO:0000256" key="10">
    <source>
        <dbReference type="SAM" id="Phobius"/>
    </source>
</evidence>
<organism>
    <name type="scientific">Pediculus humanus subsp. corporis</name>
    <name type="common">Body louse</name>
    <dbReference type="NCBI Taxonomy" id="121224"/>
    <lineage>
        <taxon>Eukaryota</taxon>
        <taxon>Metazoa</taxon>
        <taxon>Ecdysozoa</taxon>
        <taxon>Arthropoda</taxon>
        <taxon>Hexapoda</taxon>
        <taxon>Insecta</taxon>
        <taxon>Pterygota</taxon>
        <taxon>Neoptera</taxon>
        <taxon>Paraneoptera</taxon>
        <taxon>Psocodea</taxon>
        <taxon>Troctomorpha</taxon>
        <taxon>Phthiraptera</taxon>
        <taxon>Anoplura</taxon>
        <taxon>Pediculidae</taxon>
        <taxon>Pediculus</taxon>
    </lineage>
</organism>
<dbReference type="InParanoid" id="E0VVF7"/>
<dbReference type="eggNOG" id="KOG3211">
    <property type="taxonomic scope" value="Eukaryota"/>
</dbReference>
<keyword evidence="4" id="KW-0677">Repeat</keyword>